<dbReference type="RefSeq" id="WP_311426222.1">
    <property type="nucleotide sequence ID" value="NZ_JAVRIA010000001.1"/>
</dbReference>
<evidence type="ECO:0000313" key="2">
    <source>
        <dbReference type="Proteomes" id="UP001259492"/>
    </source>
</evidence>
<dbReference type="Proteomes" id="UP001259492">
    <property type="component" value="Unassembled WGS sequence"/>
</dbReference>
<gene>
    <name evidence="1" type="ORF">RM697_02270</name>
</gene>
<dbReference type="EMBL" id="JAVRIA010000001">
    <property type="protein sequence ID" value="MDT0557455.1"/>
    <property type="molecule type" value="Genomic_DNA"/>
</dbReference>
<protein>
    <submittedName>
        <fullName evidence="1">DUF6503 family protein</fullName>
    </submittedName>
</protein>
<comment type="caution">
    <text evidence="1">The sequence shown here is derived from an EMBL/GenBank/DDBJ whole genome shotgun (WGS) entry which is preliminary data.</text>
</comment>
<dbReference type="Pfam" id="PF20113">
    <property type="entry name" value="DUF6503"/>
    <property type="match status" value="1"/>
</dbReference>
<sequence>MRYLVVIFSLVLFACNEKPKSKSLSADDIVNKSIAISGGEKFGNSKIEFDFRDKHYLAKRSKGNFILTRAFKIDEDSVFDILSNEGFERFINADFIKLPDSTKVKYTASVNSVHYFSVLPYGLNDGAVNKKLLRGVTVKGQPYYKINVTFNEDGGGEDFEDVFIYWINKNTFKVDYLAYSYNEDDGKGLRFRESYNERTTNGLRFVDYNNYKPKDNTIVLSNLDQLFETDSLILLSKIELENISVDLINN</sequence>
<reference evidence="1 2" key="1">
    <citation type="submission" date="2023-09" db="EMBL/GenBank/DDBJ databases">
        <authorList>
            <person name="Rey-Velasco X."/>
        </authorList>
    </citation>
    <scope>NUCLEOTIDE SEQUENCE [LARGE SCALE GENOMIC DNA]</scope>
    <source>
        <strain evidence="1 2">W332</strain>
    </source>
</reference>
<organism evidence="1 2">
    <name type="scientific">Microcosmobacter mediterraneus</name>
    <dbReference type="NCBI Taxonomy" id="3075607"/>
    <lineage>
        <taxon>Bacteria</taxon>
        <taxon>Pseudomonadati</taxon>
        <taxon>Bacteroidota</taxon>
        <taxon>Flavobacteriia</taxon>
        <taxon>Flavobacteriales</taxon>
        <taxon>Flavobacteriaceae</taxon>
        <taxon>Microcosmobacter</taxon>
    </lineage>
</organism>
<dbReference type="PROSITE" id="PS51257">
    <property type="entry name" value="PROKAR_LIPOPROTEIN"/>
    <property type="match status" value="1"/>
</dbReference>
<proteinExistence type="predicted"/>
<dbReference type="InterPro" id="IPR045444">
    <property type="entry name" value="DUF6503"/>
</dbReference>
<accession>A0ABU2YJP1</accession>
<name>A0ABU2YJP1_9FLAO</name>
<evidence type="ECO:0000313" key="1">
    <source>
        <dbReference type="EMBL" id="MDT0557455.1"/>
    </source>
</evidence>
<keyword evidence="2" id="KW-1185">Reference proteome</keyword>